<dbReference type="GO" id="GO:0008889">
    <property type="term" value="F:glycerophosphodiester phosphodiesterase activity"/>
    <property type="evidence" value="ECO:0007669"/>
    <property type="project" value="UniProtKB-EC"/>
</dbReference>
<accession>A0AA86VSS5</accession>
<evidence type="ECO:0000256" key="1">
    <source>
        <dbReference type="ARBA" id="ARBA00012247"/>
    </source>
</evidence>
<evidence type="ECO:0000256" key="5">
    <source>
        <dbReference type="ARBA" id="ARBA00023180"/>
    </source>
</evidence>
<evidence type="ECO:0000259" key="8">
    <source>
        <dbReference type="PROSITE" id="PS51704"/>
    </source>
</evidence>
<dbReference type="CDD" id="cd08603">
    <property type="entry name" value="GDPD_SHV3_repeat_1"/>
    <property type="match status" value="1"/>
</dbReference>
<dbReference type="Gramene" id="rna-AYBTSS11_LOCUS20073">
    <property type="protein sequence ID" value="CAJ1963993.1"/>
    <property type="gene ID" value="gene-AYBTSS11_LOCUS20073"/>
</dbReference>
<evidence type="ECO:0000256" key="2">
    <source>
        <dbReference type="ARBA" id="ARBA00022729"/>
    </source>
</evidence>
<dbReference type="Proteomes" id="UP001189624">
    <property type="component" value="Chromosome 6"/>
</dbReference>
<evidence type="ECO:0000313" key="9">
    <source>
        <dbReference type="EMBL" id="CAJ1963993.1"/>
    </source>
</evidence>
<dbReference type="FunFam" id="3.20.20.190:FF:000013">
    <property type="entry name" value="Glycerophosphodiester phosphodiesterase GDPDL3"/>
    <property type="match status" value="1"/>
</dbReference>
<gene>
    <name evidence="9" type="ORF">AYBTSS11_LOCUS20073</name>
</gene>
<keyword evidence="10" id="KW-1185">Reference proteome</keyword>
<comment type="catalytic activity">
    <reaction evidence="6">
        <text>a sn-glycero-3-phosphodiester + H2O = an alcohol + sn-glycerol 3-phosphate + H(+)</text>
        <dbReference type="Rhea" id="RHEA:12969"/>
        <dbReference type="ChEBI" id="CHEBI:15377"/>
        <dbReference type="ChEBI" id="CHEBI:15378"/>
        <dbReference type="ChEBI" id="CHEBI:30879"/>
        <dbReference type="ChEBI" id="CHEBI:57597"/>
        <dbReference type="ChEBI" id="CHEBI:83408"/>
        <dbReference type="EC" id="3.1.4.46"/>
    </reaction>
</comment>
<dbReference type="PANTHER" id="PTHR43620:SF17">
    <property type="entry name" value="GLYCEROPHOSPHODIESTER PHOSPHODIESTERASE"/>
    <property type="match status" value="1"/>
</dbReference>
<dbReference type="EMBL" id="OY731403">
    <property type="protein sequence ID" value="CAJ1963993.1"/>
    <property type="molecule type" value="Genomic_DNA"/>
</dbReference>
<dbReference type="PANTHER" id="PTHR43620">
    <property type="entry name" value="GLYCEROPHOSPHORYL DIESTER PHOSPHODIESTERASE"/>
    <property type="match status" value="1"/>
</dbReference>
<dbReference type="SUPFAM" id="SSF51695">
    <property type="entry name" value="PLC-like phosphodiesterases"/>
    <property type="match status" value="2"/>
</dbReference>
<dbReference type="InterPro" id="IPR030395">
    <property type="entry name" value="GP_PDE_dom"/>
</dbReference>
<feature type="domain" description="GP-PDE" evidence="8">
    <location>
        <begin position="37"/>
        <end position="340"/>
    </location>
</feature>
<sequence length="777" mass="85681">MALSRVLAILILQYSLVELASSTGPPSGWKTLQGSPPLVIARGGFSGIFPDSSSVAYSLALNTSGPNVILWCDVQLTKDGTGICFPELKLDNATDIPIVYQGKAKHHSVNGVSTRGWFSVDYNFDELVNVSLVQGVYSRTNMFDGNRLPILPVEEVANLIKSPSTGLWLNIQHDSFFKQQNLSVEKFLLSLAARRVPVSYISSPEVNFLKRVKSIFSPQTTSLIFSVLEQSKIEPTTKQSYGELLKNLALIKTFASGILVPKGYIWPVDSSLSLQPHTSLVSDAHKEKLRVFVSDLINDVPFSYNFSYDPLAECLSFIDDGDFSVDGVLSDFPVTPSAAITPHSDSKISSLTADCFSGLGKNATKQEEYTMKAGQEARNFPQREHNIFVVFIDQFLLSYFHDKVDTLVITKYGASGDNPACTDIAYKKAKSDGADVLDCPVQMSKDGIPFCLSSIDLSESTTVAHTNFKNRATTIQEIKNSSGIYTFSLTWDEIKTLTPSILNPYEKYRLFRNPKSKNQGKLITFSEFLLLSEGSRILISIENAAYLAEKQNLSVINAVLDALKKTRPRSGKVMIQSTHSSVLKIFSDKSKFERVYRVDENISDAAYSAIKDIKTFADSVVIGKKSVFPETMAFLVNSTNIVAKLKSFKLLVYVESFSNEFVSQAWDYYSDASIEIHSFVIGTKVNGIITDFPKTANRYRRNLCLKHGHKAPYMSPIEPGKLFQQISTLFLPPLPPPLPVLTDSNVTEAPLPGVSARFPSAKAAPRVGAIAPAPIKM</sequence>
<keyword evidence="2 7" id="KW-0732">Signal</keyword>
<dbReference type="GO" id="GO:0006629">
    <property type="term" value="P:lipid metabolic process"/>
    <property type="evidence" value="ECO:0007669"/>
    <property type="project" value="InterPro"/>
</dbReference>
<keyword evidence="5" id="KW-0325">Glycoprotein</keyword>
<organism evidence="9 10">
    <name type="scientific">Sphenostylis stenocarpa</name>
    <dbReference type="NCBI Taxonomy" id="92480"/>
    <lineage>
        <taxon>Eukaryota</taxon>
        <taxon>Viridiplantae</taxon>
        <taxon>Streptophyta</taxon>
        <taxon>Embryophyta</taxon>
        <taxon>Tracheophyta</taxon>
        <taxon>Spermatophyta</taxon>
        <taxon>Magnoliopsida</taxon>
        <taxon>eudicotyledons</taxon>
        <taxon>Gunneridae</taxon>
        <taxon>Pentapetalae</taxon>
        <taxon>rosids</taxon>
        <taxon>fabids</taxon>
        <taxon>Fabales</taxon>
        <taxon>Fabaceae</taxon>
        <taxon>Papilionoideae</taxon>
        <taxon>50 kb inversion clade</taxon>
        <taxon>NPAAA clade</taxon>
        <taxon>indigoferoid/millettioid clade</taxon>
        <taxon>Phaseoleae</taxon>
        <taxon>Sphenostylis</taxon>
    </lineage>
</organism>
<proteinExistence type="predicted"/>
<evidence type="ECO:0000256" key="4">
    <source>
        <dbReference type="ARBA" id="ARBA00022801"/>
    </source>
</evidence>
<dbReference type="FunFam" id="3.20.20.190:FF:000011">
    <property type="entry name" value="Glycerophosphodiester phosphodiesterase GDPDL3"/>
    <property type="match status" value="1"/>
</dbReference>
<protein>
    <recommendedName>
        <fullName evidence="1">glycerophosphodiester phosphodiesterase</fullName>
        <ecNumber evidence="1">3.1.4.46</ecNumber>
    </recommendedName>
</protein>
<dbReference type="AlphaFoldDB" id="A0AA86VSS5"/>
<dbReference type="Gene3D" id="3.20.20.190">
    <property type="entry name" value="Phosphatidylinositol (PI) phosphodiesterase"/>
    <property type="match status" value="2"/>
</dbReference>
<evidence type="ECO:0000256" key="3">
    <source>
        <dbReference type="ARBA" id="ARBA00022798"/>
    </source>
</evidence>
<evidence type="ECO:0000313" key="10">
    <source>
        <dbReference type="Proteomes" id="UP001189624"/>
    </source>
</evidence>
<reference evidence="9" key="1">
    <citation type="submission" date="2023-10" db="EMBL/GenBank/DDBJ databases">
        <authorList>
            <person name="Domelevo Entfellner J.-B."/>
        </authorList>
    </citation>
    <scope>NUCLEOTIDE SEQUENCE</scope>
</reference>
<evidence type="ECO:0000256" key="6">
    <source>
        <dbReference type="ARBA" id="ARBA00047512"/>
    </source>
</evidence>
<dbReference type="PROSITE" id="PS51704">
    <property type="entry name" value="GP_PDE"/>
    <property type="match status" value="2"/>
</dbReference>
<feature type="domain" description="GP-PDE" evidence="8">
    <location>
        <begin position="406"/>
        <end position="700"/>
    </location>
</feature>
<name>A0AA86VSS5_9FABA</name>
<evidence type="ECO:0000256" key="7">
    <source>
        <dbReference type="SAM" id="SignalP"/>
    </source>
</evidence>
<dbReference type="InterPro" id="IPR017946">
    <property type="entry name" value="PLC-like_Pdiesterase_TIM-brl"/>
</dbReference>
<dbReference type="EC" id="3.1.4.46" evidence="1"/>
<feature type="signal peptide" evidence="7">
    <location>
        <begin position="1"/>
        <end position="22"/>
    </location>
</feature>
<keyword evidence="4" id="KW-0378">Hydrolase</keyword>
<dbReference type="Pfam" id="PF03009">
    <property type="entry name" value="GDPD"/>
    <property type="match status" value="1"/>
</dbReference>
<dbReference type="GO" id="GO:0006071">
    <property type="term" value="P:glycerol metabolic process"/>
    <property type="evidence" value="ECO:0007669"/>
    <property type="project" value="UniProtKB-KW"/>
</dbReference>
<keyword evidence="3" id="KW-0319">Glycerol metabolism</keyword>
<feature type="chain" id="PRO_5041652338" description="glycerophosphodiester phosphodiesterase" evidence="7">
    <location>
        <begin position="23"/>
        <end position="777"/>
    </location>
</feature>